<dbReference type="GO" id="GO:0098796">
    <property type="term" value="C:membrane protein complex"/>
    <property type="evidence" value="ECO:0007669"/>
    <property type="project" value="UniProtKB-ARBA"/>
</dbReference>
<dbReference type="InterPro" id="IPR027417">
    <property type="entry name" value="P-loop_NTPase"/>
</dbReference>
<protein>
    <submittedName>
        <fullName evidence="5">ABC transporter ATP-binding protein</fullName>
    </submittedName>
</protein>
<dbReference type="GO" id="GO:0022857">
    <property type="term" value="F:transmembrane transporter activity"/>
    <property type="evidence" value="ECO:0007669"/>
    <property type="project" value="TreeGrafter"/>
</dbReference>
<dbReference type="InterPro" id="IPR017871">
    <property type="entry name" value="ABC_transporter-like_CS"/>
</dbReference>
<keyword evidence="2" id="KW-0547">Nucleotide-binding</keyword>
<dbReference type="InterPro" id="IPR017911">
    <property type="entry name" value="MacB-like_ATP-bd"/>
</dbReference>
<proteinExistence type="predicted"/>
<dbReference type="EMBL" id="DSMG01000165">
    <property type="protein sequence ID" value="HDX32915.1"/>
    <property type="molecule type" value="Genomic_DNA"/>
</dbReference>
<sequence length="271" mass="29819">MIGLEALHVTKIYGTGTTAVTAVNDVSLSVRRGEFVALVGPSGSGKTTMLAMLAGLLKPSEGQIFIAGQDIGRMSEAERTRFRGRYIGFAFQSNNLVPYLTALENVELMLRLNGKFDRKGRERARELLVRLGLAERLNNRPNQLSGGQQQRVAIARALIHEPEVVLADEPTASLDTERAHQVVQTFAELIHEQNRAGIMVTHDLRMCRYVDRVIQMVDGKVSREIVDRDDILRLAGALDSMDSVGESSWAMEANGEHSLPSSKHSMSPAIL</sequence>
<reference evidence="5" key="1">
    <citation type="journal article" date="2020" name="mSystems">
        <title>Genome- and Community-Level Interaction Insights into Carbon Utilization and Element Cycling Functions of Hydrothermarchaeota in Hydrothermal Sediment.</title>
        <authorList>
            <person name="Zhou Z."/>
            <person name="Liu Y."/>
            <person name="Xu W."/>
            <person name="Pan J."/>
            <person name="Luo Z.H."/>
            <person name="Li M."/>
        </authorList>
    </citation>
    <scope>NUCLEOTIDE SEQUENCE [LARGE SCALE GENOMIC DNA]</scope>
    <source>
        <strain evidence="5">SpSt-289</strain>
    </source>
</reference>
<dbReference type="InterPro" id="IPR003439">
    <property type="entry name" value="ABC_transporter-like_ATP-bd"/>
</dbReference>
<gene>
    <name evidence="5" type="ORF">ENQ20_15715</name>
</gene>
<evidence type="ECO:0000256" key="3">
    <source>
        <dbReference type="ARBA" id="ARBA00022840"/>
    </source>
</evidence>
<dbReference type="PROSITE" id="PS50893">
    <property type="entry name" value="ABC_TRANSPORTER_2"/>
    <property type="match status" value="1"/>
</dbReference>
<evidence type="ECO:0000259" key="4">
    <source>
        <dbReference type="PROSITE" id="PS50893"/>
    </source>
</evidence>
<comment type="caution">
    <text evidence="5">The sequence shown here is derived from an EMBL/GenBank/DDBJ whole genome shotgun (WGS) entry which is preliminary data.</text>
</comment>
<dbReference type="CDD" id="cd03255">
    <property type="entry name" value="ABC_MJ0796_LolCDE_FtsE"/>
    <property type="match status" value="1"/>
</dbReference>
<dbReference type="AlphaFoldDB" id="A0A7C1FUV3"/>
<evidence type="ECO:0000313" key="5">
    <source>
        <dbReference type="EMBL" id="HDX32915.1"/>
    </source>
</evidence>
<dbReference type="SMART" id="SM00382">
    <property type="entry name" value="AAA"/>
    <property type="match status" value="1"/>
</dbReference>
<accession>A0A7C1FUV3</accession>
<dbReference type="PROSITE" id="PS00211">
    <property type="entry name" value="ABC_TRANSPORTER_1"/>
    <property type="match status" value="1"/>
</dbReference>
<feature type="domain" description="ABC transporter" evidence="4">
    <location>
        <begin position="7"/>
        <end position="243"/>
    </location>
</feature>
<dbReference type="GO" id="GO:0016887">
    <property type="term" value="F:ATP hydrolysis activity"/>
    <property type="evidence" value="ECO:0007669"/>
    <property type="project" value="InterPro"/>
</dbReference>
<dbReference type="SUPFAM" id="SSF52540">
    <property type="entry name" value="P-loop containing nucleoside triphosphate hydrolases"/>
    <property type="match status" value="1"/>
</dbReference>
<dbReference type="InterPro" id="IPR015854">
    <property type="entry name" value="ABC_transpr_LolD-like"/>
</dbReference>
<dbReference type="GO" id="GO:0005524">
    <property type="term" value="F:ATP binding"/>
    <property type="evidence" value="ECO:0007669"/>
    <property type="project" value="UniProtKB-KW"/>
</dbReference>
<dbReference type="PANTHER" id="PTHR24220">
    <property type="entry name" value="IMPORT ATP-BINDING PROTEIN"/>
    <property type="match status" value="1"/>
</dbReference>
<name>A0A7C1FUV3_9CHLR</name>
<evidence type="ECO:0000256" key="1">
    <source>
        <dbReference type="ARBA" id="ARBA00022448"/>
    </source>
</evidence>
<keyword evidence="3 5" id="KW-0067">ATP-binding</keyword>
<keyword evidence="1" id="KW-0813">Transport</keyword>
<organism evidence="5">
    <name type="scientific">Caldilinea aerophila</name>
    <dbReference type="NCBI Taxonomy" id="133453"/>
    <lineage>
        <taxon>Bacteria</taxon>
        <taxon>Bacillati</taxon>
        <taxon>Chloroflexota</taxon>
        <taxon>Caldilineae</taxon>
        <taxon>Caldilineales</taxon>
        <taxon>Caldilineaceae</taxon>
        <taxon>Caldilinea</taxon>
    </lineage>
</organism>
<evidence type="ECO:0000256" key="2">
    <source>
        <dbReference type="ARBA" id="ARBA00022741"/>
    </source>
</evidence>
<dbReference type="FunFam" id="3.40.50.300:FF:000032">
    <property type="entry name" value="Export ABC transporter ATP-binding protein"/>
    <property type="match status" value="1"/>
</dbReference>
<dbReference type="InterPro" id="IPR003593">
    <property type="entry name" value="AAA+_ATPase"/>
</dbReference>
<dbReference type="Gene3D" id="3.40.50.300">
    <property type="entry name" value="P-loop containing nucleotide triphosphate hydrolases"/>
    <property type="match status" value="1"/>
</dbReference>
<dbReference type="GO" id="GO:0005886">
    <property type="term" value="C:plasma membrane"/>
    <property type="evidence" value="ECO:0007669"/>
    <property type="project" value="TreeGrafter"/>
</dbReference>
<dbReference type="Pfam" id="PF00005">
    <property type="entry name" value="ABC_tran"/>
    <property type="match status" value="1"/>
</dbReference>